<keyword evidence="7" id="KW-0326">Glycosidase</keyword>
<dbReference type="PANTHER" id="PTHR31776:SF0">
    <property type="entry name" value="ALPHA-L-ARABINOFURANOSIDASE 1"/>
    <property type="match status" value="1"/>
</dbReference>
<evidence type="ECO:0000313" key="7">
    <source>
        <dbReference type="EMBL" id="APU68988.1"/>
    </source>
</evidence>
<dbReference type="InterPro" id="IPR010720">
    <property type="entry name" value="Alpha-L-AF_C"/>
</dbReference>
<dbReference type="RefSeq" id="WP_083644693.1">
    <property type="nucleotide sequence ID" value="NZ_AMRU01000009.1"/>
</dbReference>
<reference evidence="7 8" key="1">
    <citation type="submission" date="2016-07" db="EMBL/GenBank/DDBJ databases">
        <title>Multi-omics approach to identify versatile polysaccharide utilization systems of a marine flavobacterium Gramella flava.</title>
        <authorList>
            <person name="Tang K."/>
        </authorList>
    </citation>
    <scope>NUCLEOTIDE SEQUENCE [LARGE SCALE GENOMIC DNA]</scope>
    <source>
        <strain evidence="7 8">JLT2011</strain>
    </source>
</reference>
<evidence type="ECO:0000256" key="2">
    <source>
        <dbReference type="ARBA" id="ARBA00007186"/>
    </source>
</evidence>
<dbReference type="SUPFAM" id="SSF51445">
    <property type="entry name" value="(Trans)glycosidases"/>
    <property type="match status" value="1"/>
</dbReference>
<dbReference type="Proteomes" id="UP000186230">
    <property type="component" value="Chromosome"/>
</dbReference>
<dbReference type="Gene3D" id="2.60.40.1180">
    <property type="entry name" value="Golgi alpha-mannosidase II"/>
    <property type="match status" value="1"/>
</dbReference>
<dbReference type="InterPro" id="IPR008979">
    <property type="entry name" value="Galactose-bd-like_sf"/>
</dbReference>
<keyword evidence="4" id="KW-0732">Signal</keyword>
<dbReference type="STRING" id="1229726.GRFL_2264"/>
<name>A0A1L7I5W2_9FLAO</name>
<organism evidence="7 8">
    <name type="scientific">Christiangramia flava JLT2011</name>
    <dbReference type="NCBI Taxonomy" id="1229726"/>
    <lineage>
        <taxon>Bacteria</taxon>
        <taxon>Pseudomonadati</taxon>
        <taxon>Bacteroidota</taxon>
        <taxon>Flavobacteriia</taxon>
        <taxon>Flavobacteriales</taxon>
        <taxon>Flavobacteriaceae</taxon>
        <taxon>Christiangramia</taxon>
    </lineage>
</organism>
<keyword evidence="8" id="KW-1185">Reference proteome</keyword>
<keyword evidence="5 7" id="KW-0378">Hydrolase</keyword>
<keyword evidence="6" id="KW-0325">Glycoprotein</keyword>
<dbReference type="InterPro" id="IPR055235">
    <property type="entry name" value="ASD1_cat"/>
</dbReference>
<dbReference type="PANTHER" id="PTHR31776">
    <property type="entry name" value="ALPHA-L-ARABINOFURANOSIDASE 1"/>
    <property type="match status" value="1"/>
</dbReference>
<dbReference type="InterPro" id="IPR051563">
    <property type="entry name" value="Glycosyl_Hydrolase_51"/>
</dbReference>
<evidence type="ECO:0000313" key="8">
    <source>
        <dbReference type="Proteomes" id="UP000186230"/>
    </source>
</evidence>
<evidence type="ECO:0000256" key="6">
    <source>
        <dbReference type="ARBA" id="ARBA00023180"/>
    </source>
</evidence>
<dbReference type="InterPro" id="IPR017853">
    <property type="entry name" value="GH"/>
</dbReference>
<dbReference type="SMART" id="SM00813">
    <property type="entry name" value="Alpha-L-AF_C"/>
    <property type="match status" value="1"/>
</dbReference>
<comment type="similarity">
    <text evidence="2">Belongs to the glycosyl hydrolase 51 family.</text>
</comment>
<dbReference type="GO" id="GO:0046373">
    <property type="term" value="P:L-arabinose metabolic process"/>
    <property type="evidence" value="ECO:0007669"/>
    <property type="project" value="InterPro"/>
</dbReference>
<dbReference type="GO" id="GO:0046556">
    <property type="term" value="F:alpha-L-arabinofuranosidase activity"/>
    <property type="evidence" value="ECO:0007669"/>
    <property type="project" value="UniProtKB-EC"/>
</dbReference>
<comment type="catalytic activity">
    <reaction evidence="1">
        <text>Hydrolysis of terminal non-reducing alpha-L-arabinofuranoside residues in alpha-L-arabinosides.</text>
        <dbReference type="EC" id="3.2.1.55"/>
    </reaction>
</comment>
<proteinExistence type="inferred from homology"/>
<dbReference type="AlphaFoldDB" id="A0A1L7I5W2"/>
<dbReference type="SUPFAM" id="SSF51011">
    <property type="entry name" value="Glycosyl hydrolase domain"/>
    <property type="match status" value="1"/>
</dbReference>
<evidence type="ECO:0000256" key="5">
    <source>
        <dbReference type="ARBA" id="ARBA00022801"/>
    </source>
</evidence>
<evidence type="ECO:0000256" key="3">
    <source>
        <dbReference type="ARBA" id="ARBA00012670"/>
    </source>
</evidence>
<dbReference type="SUPFAM" id="SSF49785">
    <property type="entry name" value="Galactose-binding domain-like"/>
    <property type="match status" value="1"/>
</dbReference>
<accession>A0A1L7I5W2</accession>
<dbReference type="OrthoDB" id="9758333at2"/>
<dbReference type="KEGG" id="gfl:GRFL_2264"/>
<dbReference type="EMBL" id="CP016359">
    <property type="protein sequence ID" value="APU68988.1"/>
    <property type="molecule type" value="Genomic_DNA"/>
</dbReference>
<dbReference type="EC" id="3.2.1.55" evidence="3"/>
<protein>
    <recommendedName>
        <fullName evidence="3">non-reducing end alpha-L-arabinofuranosidase</fullName>
        <ecNumber evidence="3">3.2.1.55</ecNumber>
    </recommendedName>
</protein>
<evidence type="ECO:0000256" key="1">
    <source>
        <dbReference type="ARBA" id="ARBA00001462"/>
    </source>
</evidence>
<dbReference type="Pfam" id="PF06964">
    <property type="entry name" value="Alpha-L-AF_C"/>
    <property type="match status" value="1"/>
</dbReference>
<dbReference type="InterPro" id="IPR013780">
    <property type="entry name" value="Glyco_hydro_b"/>
</dbReference>
<evidence type="ECO:0000256" key="4">
    <source>
        <dbReference type="ARBA" id="ARBA00022729"/>
    </source>
</evidence>
<dbReference type="Pfam" id="PF22848">
    <property type="entry name" value="ASD1_dom"/>
    <property type="match status" value="1"/>
</dbReference>
<gene>
    <name evidence="7" type="ORF">GRFL_2264</name>
</gene>
<sequence>MRKLYSILIVLIIVGSTKLKAQDHNLSVDASKSFAEIQPTMYGIFFEDINFAADGGLYPELVKNRSFEFELGLMGWEEPNSDRHSFNQNSGKAQLVKYSDSTNNHNYVLVTVNDPEGYELINQGYRGMGIKKGEQYRVSFDAANKGAISAVKFELLDEEDNLVSSTTVPVNSINWKSYETEIIPSETVEKAKLRMTFEGTGDIWMDMISIFPKNTWKGRKNGLRKDLVQLLAAMNPGFLRFPGGCIVEGRTLAQRYQWKKTVGPVEERETLVNRWNEEFSHRLTPDYFQSFGLGFYEYFQLSEDLGAEPLPILSCGIACQFNTGELVPMQDLDPYIQDALDLIEFANGGPETNWGKVRAEMGHPEPFQMKYIGIGNEQWGPEYIKRYKEFEKAIRAKYPKIIIVSGSGPFPDGEYFEYGWEQLKEMGAAIVDEHYYRSPEWFRENANRYDHYDRSGPKVFAGEYAAQSVAIASPENKNNWETALSEAAFMTGLERNADVVTLTSYAPLMAHKEGWQWTPDMIWFDNLQSYGTPNYYVQKLFGTNSGTNLLKITEDGKELIGQEELYASAVTDSNSGELIIKLVNTSSEEKSVKLDVKGTRLGSSGKMMVLQKQDLSAENSFENPTNIQPVEETIKTGSQQLEVSLKPYSLNVLKLKMS</sequence>
<dbReference type="Gene3D" id="3.20.20.80">
    <property type="entry name" value="Glycosidases"/>
    <property type="match status" value="1"/>
</dbReference>